<dbReference type="AlphaFoldDB" id="A0A1G8ZAW7"/>
<evidence type="ECO:0000313" key="3">
    <source>
        <dbReference type="Proteomes" id="UP000326500"/>
    </source>
</evidence>
<keyword evidence="1" id="KW-1133">Transmembrane helix</keyword>
<feature type="transmembrane region" description="Helical" evidence="1">
    <location>
        <begin position="79"/>
        <end position="102"/>
    </location>
</feature>
<accession>A0A1G8ZAW7</accession>
<name>A0A1G8ZAW7_9EURY</name>
<keyword evidence="1" id="KW-0812">Transmembrane</keyword>
<dbReference type="Proteomes" id="UP000326500">
    <property type="component" value="Unassembled WGS sequence"/>
</dbReference>
<evidence type="ECO:0008006" key="4">
    <source>
        <dbReference type="Google" id="ProtNLM"/>
    </source>
</evidence>
<feature type="transmembrane region" description="Helical" evidence="1">
    <location>
        <begin position="123"/>
        <end position="148"/>
    </location>
</feature>
<protein>
    <recommendedName>
        <fullName evidence="4">Membrane protein DedA, SNARE-associated domain</fullName>
    </recommendedName>
</protein>
<organism evidence="2 3">
    <name type="scientific">Methanoculleus thermophilus</name>
    <dbReference type="NCBI Taxonomy" id="2200"/>
    <lineage>
        <taxon>Archaea</taxon>
        <taxon>Methanobacteriati</taxon>
        <taxon>Methanobacteriota</taxon>
        <taxon>Stenosarchaea group</taxon>
        <taxon>Methanomicrobia</taxon>
        <taxon>Methanomicrobiales</taxon>
        <taxon>Methanomicrobiaceae</taxon>
        <taxon>Methanoculleus</taxon>
    </lineage>
</organism>
<gene>
    <name evidence="2" type="ORF">SAMN04488571_10468</name>
</gene>
<dbReference type="OrthoDB" id="107662at2157"/>
<sequence>MFLVAGLERCERALASGRCIFAIARIATLVILFLLALPLLLGFAFGVPPLVIVTLIASTLAFQAIAAVIGLGFGLHPAIVLALLTSVAVGVMIGILELCYLFGGRFRLLQRLIQTTNARAGRVAFLGRYGALMLIPTIWFPGIALYGTPVVAWLFQYPRFSSLLCMTAGWAIAVVTVMAAASWLVRLAF</sequence>
<evidence type="ECO:0000313" key="2">
    <source>
        <dbReference type="EMBL" id="SDK12167.1"/>
    </source>
</evidence>
<dbReference type="EMBL" id="FNFT01000004">
    <property type="protein sequence ID" value="SDK12167.1"/>
    <property type="molecule type" value="Genomic_DNA"/>
</dbReference>
<dbReference type="STRING" id="2200.GCA_001571405_01486"/>
<keyword evidence="1" id="KW-0472">Membrane</keyword>
<feature type="transmembrane region" description="Helical" evidence="1">
    <location>
        <begin position="160"/>
        <end position="185"/>
    </location>
</feature>
<proteinExistence type="predicted"/>
<evidence type="ECO:0000256" key="1">
    <source>
        <dbReference type="SAM" id="Phobius"/>
    </source>
</evidence>
<keyword evidence="3" id="KW-1185">Reference proteome</keyword>
<reference evidence="2 3" key="1">
    <citation type="submission" date="2016-10" db="EMBL/GenBank/DDBJ databases">
        <authorList>
            <person name="Varghese N."/>
            <person name="Submissions S."/>
        </authorList>
    </citation>
    <scope>NUCLEOTIDE SEQUENCE [LARGE SCALE GENOMIC DNA]</scope>
    <source>
        <strain evidence="2 3">DSM 2373</strain>
    </source>
</reference>
<feature type="transmembrane region" description="Helical" evidence="1">
    <location>
        <begin position="50"/>
        <end position="73"/>
    </location>
</feature>
<dbReference type="RefSeq" id="WP_066957562.1">
    <property type="nucleotide sequence ID" value="NZ_BCNX01000007.1"/>
</dbReference>
<feature type="transmembrane region" description="Helical" evidence="1">
    <location>
        <begin position="20"/>
        <end position="43"/>
    </location>
</feature>